<evidence type="ECO:0000313" key="5">
    <source>
        <dbReference type="EMBL" id="MPR23846.1"/>
    </source>
</evidence>
<evidence type="ECO:0000313" key="6">
    <source>
        <dbReference type="Proteomes" id="UP000403266"/>
    </source>
</evidence>
<comment type="caution">
    <text evidence="5">The sequence shown here is derived from an EMBL/GenBank/DDBJ whole genome shotgun (WGS) entry which is preliminary data.</text>
</comment>
<comment type="function">
    <text evidence="2">DNA polymerase III is a complex, multichain enzyme responsible for most of the replicative synthesis in bacteria. The epsilon subunit contain the editing function and is a proofreading 3'-5' exonuclease.</text>
</comment>
<dbReference type="Proteomes" id="UP000403266">
    <property type="component" value="Unassembled WGS sequence"/>
</dbReference>
<dbReference type="GO" id="GO:0045004">
    <property type="term" value="P:DNA replication proofreading"/>
    <property type="evidence" value="ECO:0007669"/>
    <property type="project" value="TreeGrafter"/>
</dbReference>
<dbReference type="InterPro" id="IPR013520">
    <property type="entry name" value="Ribonucl_H"/>
</dbReference>
<gene>
    <name evidence="5" type="ORF">FS320_01070</name>
</gene>
<proteinExistence type="predicted"/>
<dbReference type="GO" id="GO:0005829">
    <property type="term" value="C:cytosol"/>
    <property type="evidence" value="ECO:0007669"/>
    <property type="project" value="TreeGrafter"/>
</dbReference>
<evidence type="ECO:0000256" key="1">
    <source>
        <dbReference type="ARBA" id="ARBA00012417"/>
    </source>
</evidence>
<accession>A0A5N7MIS8</accession>
<dbReference type="OrthoDB" id="9804290at2"/>
<dbReference type="EC" id="2.7.7.7" evidence="1"/>
<dbReference type="NCBIfam" id="TIGR00573">
    <property type="entry name" value="dnaq"/>
    <property type="match status" value="1"/>
</dbReference>
<dbReference type="GO" id="GO:0008408">
    <property type="term" value="F:3'-5' exonuclease activity"/>
    <property type="evidence" value="ECO:0007669"/>
    <property type="project" value="TreeGrafter"/>
</dbReference>
<dbReference type="Pfam" id="PF00929">
    <property type="entry name" value="RNase_T"/>
    <property type="match status" value="1"/>
</dbReference>
<feature type="domain" description="Exonuclease" evidence="4">
    <location>
        <begin position="4"/>
        <end position="194"/>
    </location>
</feature>
<dbReference type="GO" id="GO:0003887">
    <property type="term" value="F:DNA-directed DNA polymerase activity"/>
    <property type="evidence" value="ECO:0007669"/>
    <property type="project" value="UniProtKB-EC"/>
</dbReference>
<comment type="catalytic activity">
    <reaction evidence="3">
        <text>DNA(n) + a 2'-deoxyribonucleoside 5'-triphosphate = DNA(n+1) + diphosphate</text>
        <dbReference type="Rhea" id="RHEA:22508"/>
        <dbReference type="Rhea" id="RHEA-COMP:17339"/>
        <dbReference type="Rhea" id="RHEA-COMP:17340"/>
        <dbReference type="ChEBI" id="CHEBI:33019"/>
        <dbReference type="ChEBI" id="CHEBI:61560"/>
        <dbReference type="ChEBI" id="CHEBI:173112"/>
        <dbReference type="EC" id="2.7.7.7"/>
    </reaction>
</comment>
<dbReference type="PANTHER" id="PTHR30231">
    <property type="entry name" value="DNA POLYMERASE III SUBUNIT EPSILON"/>
    <property type="match status" value="1"/>
</dbReference>
<protein>
    <recommendedName>
        <fullName evidence="1">DNA-directed DNA polymerase</fullName>
        <ecNumber evidence="1">2.7.7.7</ecNumber>
    </recommendedName>
</protein>
<reference evidence="5 6" key="1">
    <citation type="journal article" date="2019" name="Syst. Appl. Microbiol.">
        <title>Microvirga tunisiensis sp. nov., a root nodule symbiotic bacterium isolated from Lupinus micranthus and L. luteus grown in Northern Tunisia.</title>
        <authorList>
            <person name="Msaddak A."/>
            <person name="Rejili M."/>
            <person name="Duran D."/>
            <person name="Mars M."/>
            <person name="Palacios J.M."/>
            <person name="Ruiz-Argueso T."/>
            <person name="Rey L."/>
            <person name="Imperial J."/>
        </authorList>
    </citation>
    <scope>NUCLEOTIDE SEQUENCE [LARGE SCALE GENOMIC DNA]</scope>
    <source>
        <strain evidence="5 6">Lmie10</strain>
    </source>
</reference>
<dbReference type="EMBL" id="VOSK01000001">
    <property type="protein sequence ID" value="MPR23846.1"/>
    <property type="molecule type" value="Genomic_DNA"/>
</dbReference>
<sequence>MPLYHVTLDTETTGLSAEDGDRIVQIACVEMADFRLTGRTFNTLVNPEGRPITYDSYQIHRITNEDAARAPRYEEIHDQLLDFIGDSVLVIQNKRFDLSFLGAECKRIGQLFPYDAVDTIDIARERWPGQPVSLDALCRRLMIQGDTASLERTCREAGIDPKFISADRSKKHDALVDCILLAQVYATMMTERQLDFTSTKSSAPASKVFVPVNHGLPLMNLSHDDYDKHDEMLAWLAKQAS</sequence>
<dbReference type="GO" id="GO:0003677">
    <property type="term" value="F:DNA binding"/>
    <property type="evidence" value="ECO:0007669"/>
    <property type="project" value="InterPro"/>
</dbReference>
<dbReference type="InterPro" id="IPR012337">
    <property type="entry name" value="RNaseH-like_sf"/>
</dbReference>
<dbReference type="InterPro" id="IPR006054">
    <property type="entry name" value="DnaQ"/>
</dbReference>
<dbReference type="AlphaFoldDB" id="A0A5N7MIS8"/>
<dbReference type="SUPFAM" id="SSF53098">
    <property type="entry name" value="Ribonuclease H-like"/>
    <property type="match status" value="1"/>
</dbReference>
<organism evidence="5 6">
    <name type="scientific">Microvirga tunisiensis</name>
    <dbReference type="NCBI Taxonomy" id="2108360"/>
    <lineage>
        <taxon>Bacteria</taxon>
        <taxon>Pseudomonadati</taxon>
        <taxon>Pseudomonadota</taxon>
        <taxon>Alphaproteobacteria</taxon>
        <taxon>Hyphomicrobiales</taxon>
        <taxon>Methylobacteriaceae</taxon>
        <taxon>Microvirga</taxon>
    </lineage>
</organism>
<dbReference type="RefSeq" id="WP_152708743.1">
    <property type="nucleotide sequence ID" value="NZ_VOSJ01000001.1"/>
</dbReference>
<keyword evidence="6" id="KW-1185">Reference proteome</keyword>
<dbReference type="PANTHER" id="PTHR30231:SF41">
    <property type="entry name" value="DNA POLYMERASE III SUBUNIT EPSILON"/>
    <property type="match status" value="1"/>
</dbReference>
<evidence type="ECO:0000256" key="3">
    <source>
        <dbReference type="ARBA" id="ARBA00049244"/>
    </source>
</evidence>
<name>A0A5N7MIS8_9HYPH</name>
<dbReference type="InterPro" id="IPR036397">
    <property type="entry name" value="RNaseH_sf"/>
</dbReference>
<dbReference type="SMART" id="SM00479">
    <property type="entry name" value="EXOIII"/>
    <property type="match status" value="1"/>
</dbReference>
<evidence type="ECO:0000259" key="4">
    <source>
        <dbReference type="SMART" id="SM00479"/>
    </source>
</evidence>
<dbReference type="Gene3D" id="3.30.420.10">
    <property type="entry name" value="Ribonuclease H-like superfamily/Ribonuclease H"/>
    <property type="match status" value="1"/>
</dbReference>
<evidence type="ECO:0000256" key="2">
    <source>
        <dbReference type="ARBA" id="ARBA00025483"/>
    </source>
</evidence>